<reference evidence="1" key="3">
    <citation type="submission" date="2014-01" db="EMBL/GenBank/DDBJ databases">
        <title>Evolution of pathogenesis and genome organization in the Tremellales.</title>
        <authorList>
            <person name="Cuomo C."/>
            <person name="Litvintseva A."/>
            <person name="Heitman J."/>
            <person name="Chen Y."/>
            <person name="Sun S."/>
            <person name="Springer D."/>
            <person name="Dromer F."/>
            <person name="Young S."/>
            <person name="Zeng Q."/>
            <person name="Chapman S."/>
            <person name="Gujja S."/>
            <person name="Saif S."/>
            <person name="Birren B."/>
        </authorList>
    </citation>
    <scope>NUCLEOTIDE SEQUENCE</scope>
    <source>
        <strain evidence="1">CBS 10118</strain>
    </source>
</reference>
<reference evidence="2" key="4">
    <citation type="submission" date="2024-02" db="EMBL/GenBank/DDBJ databases">
        <title>Comparative genomics of Cryptococcus and Kwoniella reveals pathogenesis evolution and contrasting modes of karyotype evolution via chromosome fusion or intercentromeric recombination.</title>
        <authorList>
            <person name="Coelho M.A."/>
            <person name="David-Palma M."/>
            <person name="Shea T."/>
            <person name="Bowers K."/>
            <person name="McGinley-Smith S."/>
            <person name="Mohammad A.W."/>
            <person name="Gnirke A."/>
            <person name="Yurkov A.M."/>
            <person name="Nowrousian M."/>
            <person name="Sun S."/>
            <person name="Cuomo C.A."/>
            <person name="Heitman J."/>
        </authorList>
    </citation>
    <scope>NUCLEOTIDE SEQUENCE</scope>
    <source>
        <strain evidence="2">CBS 10118</strain>
    </source>
</reference>
<gene>
    <name evidence="1" type="ORF">I302_01770</name>
    <name evidence="2" type="ORF">I302_103071</name>
</gene>
<dbReference type="KEGG" id="kbi:30206169"/>
<evidence type="ECO:0000313" key="1">
    <source>
        <dbReference type="EMBL" id="OCF30251.1"/>
    </source>
</evidence>
<organism evidence="1">
    <name type="scientific">Kwoniella bestiolae CBS 10118</name>
    <dbReference type="NCBI Taxonomy" id="1296100"/>
    <lineage>
        <taxon>Eukaryota</taxon>
        <taxon>Fungi</taxon>
        <taxon>Dikarya</taxon>
        <taxon>Basidiomycota</taxon>
        <taxon>Agaricomycotina</taxon>
        <taxon>Tremellomycetes</taxon>
        <taxon>Tremellales</taxon>
        <taxon>Cryptococcaceae</taxon>
        <taxon>Kwoniella</taxon>
    </lineage>
</organism>
<reference evidence="2" key="2">
    <citation type="submission" date="2013-07" db="EMBL/GenBank/DDBJ databases">
        <authorList>
            <consortium name="The Broad Institute Genome Sequencing Platform"/>
            <person name="Cuomo C."/>
            <person name="Litvintseva A."/>
            <person name="Chen Y."/>
            <person name="Heitman J."/>
            <person name="Sun S."/>
            <person name="Springer D."/>
            <person name="Dromer F."/>
            <person name="Young S.K."/>
            <person name="Zeng Q."/>
            <person name="Gargeya S."/>
            <person name="Fitzgerald M."/>
            <person name="Abouelleil A."/>
            <person name="Alvarado L."/>
            <person name="Berlin A.M."/>
            <person name="Chapman S.B."/>
            <person name="Dewar J."/>
            <person name="Goldberg J."/>
            <person name="Griggs A."/>
            <person name="Gujja S."/>
            <person name="Hansen M."/>
            <person name="Howarth C."/>
            <person name="Imamovic A."/>
            <person name="Larimer J."/>
            <person name="McCowan C."/>
            <person name="Murphy C."/>
            <person name="Pearson M."/>
            <person name="Priest M."/>
            <person name="Roberts A."/>
            <person name="Saif S."/>
            <person name="Shea T."/>
            <person name="Sykes S."/>
            <person name="Wortman J."/>
            <person name="Nusbaum C."/>
            <person name="Birren B."/>
        </authorList>
    </citation>
    <scope>NUCLEOTIDE SEQUENCE</scope>
    <source>
        <strain evidence="2">CBS 10118</strain>
    </source>
</reference>
<dbReference type="EMBL" id="KI894018">
    <property type="protein sequence ID" value="OCF30251.1"/>
    <property type="molecule type" value="Genomic_DNA"/>
</dbReference>
<dbReference type="EMBL" id="CP144541">
    <property type="protein sequence ID" value="WVW81080.1"/>
    <property type="molecule type" value="Genomic_DNA"/>
</dbReference>
<accession>A0A1B9GH35</accession>
<dbReference type="Proteomes" id="UP000092730">
    <property type="component" value="Chromosome 1"/>
</dbReference>
<evidence type="ECO:0000313" key="2">
    <source>
        <dbReference type="EMBL" id="WVW81080.1"/>
    </source>
</evidence>
<proteinExistence type="predicted"/>
<dbReference type="VEuPathDB" id="FungiDB:I302_01770"/>
<keyword evidence="3" id="KW-1185">Reference proteome</keyword>
<sequence length="310" mass="35307">MSSSVSALVLREIIRETIQRLRDSVNNRTDADIASDRLSKAKVLEHLHEDTQDWTLGSFTEKLATTCFPDRNPPRITQGERAEILANTRTPPTIRADTTPIDTVATANVYSKWHEDAIRAKQDLRKGADLDLNKANRPKYIASIQLLETIVRRTGTWTQETYLARYSDAWREYKLSQPGLSQAGDDVTREARSKLSERFTNYMTREDESGRPVDISLHCLSKSIGNVESAFQSVEGTRDGPKVRRNKEEVYRPETSKQVFQDYLFSQDPRSKIIRSLTDEYHLVGQSLRKAQHESEEGAKHCIQTACPPI</sequence>
<reference evidence="1" key="1">
    <citation type="submission" date="2013-07" db="EMBL/GenBank/DDBJ databases">
        <title>The Genome Sequence of Cryptococcus bestiolae CBS10118.</title>
        <authorList>
            <consortium name="The Broad Institute Genome Sequencing Platform"/>
            <person name="Cuomo C."/>
            <person name="Litvintseva A."/>
            <person name="Chen Y."/>
            <person name="Heitman J."/>
            <person name="Sun S."/>
            <person name="Springer D."/>
            <person name="Dromer F."/>
            <person name="Young S.K."/>
            <person name="Zeng Q."/>
            <person name="Gargeya S."/>
            <person name="Fitzgerald M."/>
            <person name="Abouelleil A."/>
            <person name="Alvarado L."/>
            <person name="Berlin A.M."/>
            <person name="Chapman S.B."/>
            <person name="Dewar J."/>
            <person name="Goldberg J."/>
            <person name="Griggs A."/>
            <person name="Gujja S."/>
            <person name="Hansen M."/>
            <person name="Howarth C."/>
            <person name="Imamovic A."/>
            <person name="Larimer J."/>
            <person name="McCowan C."/>
            <person name="Murphy C."/>
            <person name="Pearson M."/>
            <person name="Priest M."/>
            <person name="Roberts A."/>
            <person name="Saif S."/>
            <person name="Shea T."/>
            <person name="Sykes S."/>
            <person name="Wortman J."/>
            <person name="Nusbaum C."/>
            <person name="Birren B."/>
        </authorList>
    </citation>
    <scope>NUCLEOTIDE SEQUENCE [LARGE SCALE GENOMIC DNA]</scope>
    <source>
        <strain evidence="1">CBS 10118</strain>
    </source>
</reference>
<dbReference type="GeneID" id="30206169"/>
<dbReference type="AlphaFoldDB" id="A0A1B9GH35"/>
<evidence type="ECO:0000313" key="3">
    <source>
        <dbReference type="Proteomes" id="UP000092730"/>
    </source>
</evidence>
<dbReference type="RefSeq" id="XP_019051321.1">
    <property type="nucleotide sequence ID" value="XM_019188443.1"/>
</dbReference>
<protein>
    <submittedName>
        <fullName evidence="1">Uncharacterized protein</fullName>
    </submittedName>
</protein>
<name>A0A1B9GH35_9TREE</name>